<feature type="domain" description="Potassium channel tetramerisation-type BTB" evidence="1">
    <location>
        <begin position="10"/>
        <end position="102"/>
    </location>
</feature>
<dbReference type="SUPFAM" id="SSF54695">
    <property type="entry name" value="POZ domain"/>
    <property type="match status" value="1"/>
</dbReference>
<dbReference type="Gene3D" id="3.30.710.10">
    <property type="entry name" value="Potassium Channel Kv1.1, Chain A"/>
    <property type="match status" value="1"/>
</dbReference>
<evidence type="ECO:0000313" key="2">
    <source>
        <dbReference type="EMBL" id="OWF45428.1"/>
    </source>
</evidence>
<protein>
    <submittedName>
        <fullName evidence="2">BTB/POZ domain-containing protein KCTD4</fullName>
    </submittedName>
</protein>
<gene>
    <name evidence="2" type="ORF">KP79_PYT19290</name>
</gene>
<dbReference type="PANTHER" id="PTHR14499:SF136">
    <property type="entry name" value="GH08630P"/>
    <property type="match status" value="1"/>
</dbReference>
<organism evidence="2 3">
    <name type="scientific">Mizuhopecten yessoensis</name>
    <name type="common">Japanese scallop</name>
    <name type="synonym">Patinopecten yessoensis</name>
    <dbReference type="NCBI Taxonomy" id="6573"/>
    <lineage>
        <taxon>Eukaryota</taxon>
        <taxon>Metazoa</taxon>
        <taxon>Spiralia</taxon>
        <taxon>Lophotrochozoa</taxon>
        <taxon>Mollusca</taxon>
        <taxon>Bivalvia</taxon>
        <taxon>Autobranchia</taxon>
        <taxon>Pteriomorphia</taxon>
        <taxon>Pectinida</taxon>
        <taxon>Pectinoidea</taxon>
        <taxon>Pectinidae</taxon>
        <taxon>Mizuhopecten</taxon>
    </lineage>
</organism>
<dbReference type="Proteomes" id="UP000242188">
    <property type="component" value="Unassembled WGS sequence"/>
</dbReference>
<dbReference type="EMBL" id="NEDP02004513">
    <property type="protein sequence ID" value="OWF45428.1"/>
    <property type="molecule type" value="Genomic_DNA"/>
</dbReference>
<dbReference type="PANTHER" id="PTHR14499">
    <property type="entry name" value="POTASSIUM CHANNEL TETRAMERIZATION DOMAIN-CONTAINING"/>
    <property type="match status" value="1"/>
</dbReference>
<reference evidence="2 3" key="1">
    <citation type="journal article" date="2017" name="Nat. Ecol. Evol.">
        <title>Scallop genome provides insights into evolution of bilaterian karyotype and development.</title>
        <authorList>
            <person name="Wang S."/>
            <person name="Zhang J."/>
            <person name="Jiao W."/>
            <person name="Li J."/>
            <person name="Xun X."/>
            <person name="Sun Y."/>
            <person name="Guo X."/>
            <person name="Huan P."/>
            <person name="Dong B."/>
            <person name="Zhang L."/>
            <person name="Hu X."/>
            <person name="Sun X."/>
            <person name="Wang J."/>
            <person name="Zhao C."/>
            <person name="Wang Y."/>
            <person name="Wang D."/>
            <person name="Huang X."/>
            <person name="Wang R."/>
            <person name="Lv J."/>
            <person name="Li Y."/>
            <person name="Zhang Z."/>
            <person name="Liu B."/>
            <person name="Lu W."/>
            <person name="Hui Y."/>
            <person name="Liang J."/>
            <person name="Zhou Z."/>
            <person name="Hou R."/>
            <person name="Li X."/>
            <person name="Liu Y."/>
            <person name="Li H."/>
            <person name="Ning X."/>
            <person name="Lin Y."/>
            <person name="Zhao L."/>
            <person name="Xing Q."/>
            <person name="Dou J."/>
            <person name="Li Y."/>
            <person name="Mao J."/>
            <person name="Guo H."/>
            <person name="Dou H."/>
            <person name="Li T."/>
            <person name="Mu C."/>
            <person name="Jiang W."/>
            <person name="Fu Q."/>
            <person name="Fu X."/>
            <person name="Miao Y."/>
            <person name="Liu J."/>
            <person name="Yu Q."/>
            <person name="Li R."/>
            <person name="Liao H."/>
            <person name="Li X."/>
            <person name="Kong Y."/>
            <person name="Jiang Z."/>
            <person name="Chourrout D."/>
            <person name="Li R."/>
            <person name="Bao Z."/>
        </authorList>
    </citation>
    <scope>NUCLEOTIDE SEQUENCE [LARGE SCALE GENOMIC DNA]</scope>
    <source>
        <strain evidence="2 3">PY_sf001</strain>
    </source>
</reference>
<dbReference type="InterPro" id="IPR011333">
    <property type="entry name" value="SKP1/BTB/POZ_sf"/>
</dbReference>
<dbReference type="Pfam" id="PF02214">
    <property type="entry name" value="BTB_2"/>
    <property type="match status" value="1"/>
</dbReference>
<keyword evidence="3" id="KW-1185">Reference proteome</keyword>
<name>A0A210Q9M9_MIZYE</name>
<dbReference type="STRING" id="6573.A0A210Q9M9"/>
<dbReference type="AlphaFoldDB" id="A0A210Q9M9"/>
<comment type="caution">
    <text evidence="2">The sequence shown here is derived from an EMBL/GenBank/DDBJ whole genome shotgun (WGS) entry which is preliminary data.</text>
</comment>
<accession>A0A210Q9M9</accession>
<evidence type="ECO:0000259" key="1">
    <source>
        <dbReference type="Pfam" id="PF02214"/>
    </source>
</evidence>
<dbReference type="InterPro" id="IPR003131">
    <property type="entry name" value="T1-type_BTB"/>
</dbReference>
<sequence length="102" mass="11941">MALSQSQRLILHVWGRRYETSASTLQSEPSSILAKMVSPTSCMKPYEVDNIYTYFIDRNGKLFEHVLEFLRNGADITIRNLPNNLWVLRELIIEAEYFELDE</sequence>
<dbReference type="GO" id="GO:0051260">
    <property type="term" value="P:protein homooligomerization"/>
    <property type="evidence" value="ECO:0007669"/>
    <property type="project" value="InterPro"/>
</dbReference>
<evidence type="ECO:0000313" key="3">
    <source>
        <dbReference type="Proteomes" id="UP000242188"/>
    </source>
</evidence>
<proteinExistence type="predicted"/>
<dbReference type="OrthoDB" id="6161846at2759"/>